<comment type="caution">
    <text evidence="1">The sequence shown here is derived from an EMBL/GenBank/DDBJ whole genome shotgun (WGS) entry which is preliminary data.</text>
</comment>
<keyword evidence="2" id="KW-1185">Reference proteome</keyword>
<sequence length="92" mass="10275">MQLGTLNSAEMRKDKATKAIGTRAITQYTTPRQSMQRLTLRACKNEDDPPVGDTLEPTRVDLMNAIQSLCSALDRDIKTVSIDLNLLRADLR</sequence>
<dbReference type="Proteomes" id="UP001066276">
    <property type="component" value="Chromosome 2_2"/>
</dbReference>
<name>A0AAV7V0U7_PLEWA</name>
<organism evidence="1 2">
    <name type="scientific">Pleurodeles waltl</name>
    <name type="common">Iberian ribbed newt</name>
    <dbReference type="NCBI Taxonomy" id="8319"/>
    <lineage>
        <taxon>Eukaryota</taxon>
        <taxon>Metazoa</taxon>
        <taxon>Chordata</taxon>
        <taxon>Craniata</taxon>
        <taxon>Vertebrata</taxon>
        <taxon>Euteleostomi</taxon>
        <taxon>Amphibia</taxon>
        <taxon>Batrachia</taxon>
        <taxon>Caudata</taxon>
        <taxon>Salamandroidea</taxon>
        <taxon>Salamandridae</taxon>
        <taxon>Pleurodelinae</taxon>
        <taxon>Pleurodeles</taxon>
    </lineage>
</organism>
<accession>A0AAV7V0U7</accession>
<reference evidence="1" key="1">
    <citation type="journal article" date="2022" name="bioRxiv">
        <title>Sequencing and chromosome-scale assembly of the giantPleurodeles waltlgenome.</title>
        <authorList>
            <person name="Brown T."/>
            <person name="Elewa A."/>
            <person name="Iarovenko S."/>
            <person name="Subramanian E."/>
            <person name="Araus A.J."/>
            <person name="Petzold A."/>
            <person name="Susuki M."/>
            <person name="Suzuki K.-i.T."/>
            <person name="Hayashi T."/>
            <person name="Toyoda A."/>
            <person name="Oliveira C."/>
            <person name="Osipova E."/>
            <person name="Leigh N.D."/>
            <person name="Simon A."/>
            <person name="Yun M.H."/>
        </authorList>
    </citation>
    <scope>NUCLEOTIDE SEQUENCE</scope>
    <source>
        <strain evidence="1">20211129_DDA</strain>
        <tissue evidence="1">Liver</tissue>
    </source>
</reference>
<gene>
    <name evidence="1" type="ORF">NDU88_003275</name>
</gene>
<evidence type="ECO:0000313" key="2">
    <source>
        <dbReference type="Proteomes" id="UP001066276"/>
    </source>
</evidence>
<evidence type="ECO:0000313" key="1">
    <source>
        <dbReference type="EMBL" id="KAJ1193980.1"/>
    </source>
</evidence>
<dbReference type="EMBL" id="JANPWB010000004">
    <property type="protein sequence ID" value="KAJ1193980.1"/>
    <property type="molecule type" value="Genomic_DNA"/>
</dbReference>
<proteinExistence type="predicted"/>
<protein>
    <submittedName>
        <fullName evidence="1">Uncharacterized protein</fullName>
    </submittedName>
</protein>
<dbReference type="AlphaFoldDB" id="A0AAV7V0U7"/>